<organism evidence="1">
    <name type="scientific">marine sediment metagenome</name>
    <dbReference type="NCBI Taxonomy" id="412755"/>
    <lineage>
        <taxon>unclassified sequences</taxon>
        <taxon>metagenomes</taxon>
        <taxon>ecological metagenomes</taxon>
    </lineage>
</organism>
<name>A0A0F9MKD0_9ZZZZ</name>
<protein>
    <submittedName>
        <fullName evidence="1">Uncharacterized protein</fullName>
    </submittedName>
</protein>
<feature type="non-terminal residue" evidence="1">
    <location>
        <position position="1"/>
    </location>
</feature>
<reference evidence="1" key="1">
    <citation type="journal article" date="2015" name="Nature">
        <title>Complex archaea that bridge the gap between prokaryotes and eukaryotes.</title>
        <authorList>
            <person name="Spang A."/>
            <person name="Saw J.H."/>
            <person name="Jorgensen S.L."/>
            <person name="Zaremba-Niedzwiedzka K."/>
            <person name="Martijn J."/>
            <person name="Lind A.E."/>
            <person name="van Eijk R."/>
            <person name="Schleper C."/>
            <person name="Guy L."/>
            <person name="Ettema T.J."/>
        </authorList>
    </citation>
    <scope>NUCLEOTIDE SEQUENCE</scope>
</reference>
<comment type="caution">
    <text evidence="1">The sequence shown here is derived from an EMBL/GenBank/DDBJ whole genome shotgun (WGS) entry which is preliminary data.</text>
</comment>
<accession>A0A0F9MKD0</accession>
<evidence type="ECO:0000313" key="1">
    <source>
        <dbReference type="EMBL" id="KKM99751.1"/>
    </source>
</evidence>
<proteinExistence type="predicted"/>
<dbReference type="AlphaFoldDB" id="A0A0F9MKD0"/>
<gene>
    <name evidence="1" type="ORF">LCGC14_1144610</name>
</gene>
<dbReference type="EMBL" id="LAZR01005460">
    <property type="protein sequence ID" value="KKM99751.1"/>
    <property type="molecule type" value="Genomic_DNA"/>
</dbReference>
<sequence>PTALTRLGAAPRSITEVGPPLEAKRGQFTDHPLIAVGPFTFNPAGQRMEIVDGVSLLANPNGPHMQFLLRGLADASTSCESRIPGPSIANIPGPPVPVMRCYAGGQRGLPQTYRGWGYKGAVLNTQGSVFEPWGFSEAAIKGAVPLYRVENPLEGGKWGVYITRKEHSTVVEFKPIPEGVWAKIFGWIETIIGVIIDTIRALFDFLGVVACAMGRQYLGQLASLATGDVMGAALSAGTVGWLTNNAGVTEGEISSLASGVNSSLAQSIADRVVNAACGAAEGYPAGTFAVFDPADNRYLILVPNV</sequence>